<dbReference type="EMBL" id="MRZV01000307">
    <property type="protein sequence ID" value="PIK52984.1"/>
    <property type="molecule type" value="Genomic_DNA"/>
</dbReference>
<dbReference type="InterPro" id="IPR013762">
    <property type="entry name" value="Integrase-like_cat_sf"/>
</dbReference>
<feature type="region of interest" description="Disordered" evidence="2">
    <location>
        <begin position="401"/>
        <end position="443"/>
    </location>
</feature>
<feature type="compositionally biased region" description="Basic and acidic residues" evidence="2">
    <location>
        <begin position="427"/>
        <end position="443"/>
    </location>
</feature>
<accession>A0A2G8KY89</accession>
<dbReference type="InterPro" id="IPR011010">
    <property type="entry name" value="DNA_brk_join_enz"/>
</dbReference>
<feature type="compositionally biased region" description="Polar residues" evidence="2">
    <location>
        <begin position="360"/>
        <end position="370"/>
    </location>
</feature>
<organism evidence="3 4">
    <name type="scientific">Stichopus japonicus</name>
    <name type="common">Sea cucumber</name>
    <dbReference type="NCBI Taxonomy" id="307972"/>
    <lineage>
        <taxon>Eukaryota</taxon>
        <taxon>Metazoa</taxon>
        <taxon>Echinodermata</taxon>
        <taxon>Eleutherozoa</taxon>
        <taxon>Echinozoa</taxon>
        <taxon>Holothuroidea</taxon>
        <taxon>Aspidochirotacea</taxon>
        <taxon>Aspidochirotida</taxon>
        <taxon>Stichopodidae</taxon>
        <taxon>Apostichopus</taxon>
    </lineage>
</organism>
<dbReference type="SUPFAM" id="SSF56349">
    <property type="entry name" value="DNA breaking-rejoining enzymes"/>
    <property type="match status" value="1"/>
</dbReference>
<dbReference type="OrthoDB" id="5990091at2759"/>
<dbReference type="Proteomes" id="UP000230750">
    <property type="component" value="Unassembled WGS sequence"/>
</dbReference>
<comment type="caution">
    <text evidence="3">The sequence shown here is derived from an EMBL/GenBank/DDBJ whole genome shotgun (WGS) entry which is preliminary data.</text>
</comment>
<evidence type="ECO:0000256" key="1">
    <source>
        <dbReference type="ARBA" id="ARBA00023172"/>
    </source>
</evidence>
<gene>
    <name evidence="3" type="ORF">BSL78_10138</name>
</gene>
<sequence>MSTGGWGAVLGVGREEEQQMCVGRHWRIQTPFCSPPWPCNRFRDLLMAMKLISTGHRSGVLLNLTAEEFSRVERFCLQDGSVRWTIKISDHKTLKSHGPTHITIDQTTYNLMLVYFNVVRPHLLRGRVATEAEERDTPFFLSNNGNRVRRLKALMVAVGLSLGVENFSPLNLRKTAATLAVQSETAAGRSRVAQAMSHTEYTQGRYYNERLAGNRPAKQVPSSPVSSMGPIQQRGFQIPDIIEHGRSTTLTLMPCSLTVNLRTDHKSPQREPAAEGEPATAEEITRKKTTIPCVPQSEPAAKIQPTAEGEPATVQQDEKEEDERKPKVHVKSFPVFPQPPQIAHSVVNLSSGCQTISSRGTAYHQGVSTEGSARSQNRRRASRGGASRTAQSLIAPLLFFQGSTTPSTSPTNTRHLSGIPSTSERSTGFKEETGKEEEGGKKEEDFLVEMEIHKGHIGHLRAIRKVRRTEVRGDGAVQEECPATLQTGALESNSGIIPAEKRRMFRNILMALMLLNGGHRGRVITGLTLGEFQAAKQKTNKNWVIAVANHKRSSTTDPPP</sequence>
<evidence type="ECO:0000313" key="3">
    <source>
        <dbReference type="EMBL" id="PIK52984.1"/>
    </source>
</evidence>
<reference evidence="3 4" key="1">
    <citation type="journal article" date="2017" name="PLoS Biol.">
        <title>The sea cucumber genome provides insights into morphological evolution and visceral regeneration.</title>
        <authorList>
            <person name="Zhang X."/>
            <person name="Sun L."/>
            <person name="Yuan J."/>
            <person name="Sun Y."/>
            <person name="Gao Y."/>
            <person name="Zhang L."/>
            <person name="Li S."/>
            <person name="Dai H."/>
            <person name="Hamel J.F."/>
            <person name="Liu C."/>
            <person name="Yu Y."/>
            <person name="Liu S."/>
            <person name="Lin W."/>
            <person name="Guo K."/>
            <person name="Jin S."/>
            <person name="Xu P."/>
            <person name="Storey K.B."/>
            <person name="Huan P."/>
            <person name="Zhang T."/>
            <person name="Zhou Y."/>
            <person name="Zhang J."/>
            <person name="Lin C."/>
            <person name="Li X."/>
            <person name="Xing L."/>
            <person name="Huo D."/>
            <person name="Sun M."/>
            <person name="Wang L."/>
            <person name="Mercier A."/>
            <person name="Li F."/>
            <person name="Yang H."/>
            <person name="Xiang J."/>
        </authorList>
    </citation>
    <scope>NUCLEOTIDE SEQUENCE [LARGE SCALE GENOMIC DNA]</scope>
    <source>
        <strain evidence="3">Shaxun</strain>
        <tissue evidence="3">Muscle</tissue>
    </source>
</reference>
<protein>
    <submittedName>
        <fullName evidence="3">Uncharacterized protein</fullName>
    </submittedName>
</protein>
<feature type="compositionally biased region" description="Basic and acidic residues" evidence="2">
    <location>
        <begin position="262"/>
        <end position="273"/>
    </location>
</feature>
<dbReference type="AlphaFoldDB" id="A0A2G8KY89"/>
<keyword evidence="1" id="KW-0233">DNA recombination</keyword>
<dbReference type="GO" id="GO:0015074">
    <property type="term" value="P:DNA integration"/>
    <property type="evidence" value="ECO:0007669"/>
    <property type="project" value="InterPro"/>
</dbReference>
<dbReference type="Gene3D" id="1.10.443.10">
    <property type="entry name" value="Intergrase catalytic core"/>
    <property type="match status" value="1"/>
</dbReference>
<feature type="compositionally biased region" description="Low complexity" evidence="2">
    <location>
        <begin position="403"/>
        <end position="413"/>
    </location>
</feature>
<feature type="region of interest" description="Disordered" evidence="2">
    <location>
        <begin position="360"/>
        <end position="388"/>
    </location>
</feature>
<keyword evidence="4" id="KW-1185">Reference proteome</keyword>
<proteinExistence type="predicted"/>
<name>A0A2G8KY89_STIJA</name>
<dbReference type="GO" id="GO:0006310">
    <property type="term" value="P:DNA recombination"/>
    <property type="evidence" value="ECO:0007669"/>
    <property type="project" value="UniProtKB-KW"/>
</dbReference>
<dbReference type="GO" id="GO:0003677">
    <property type="term" value="F:DNA binding"/>
    <property type="evidence" value="ECO:0007669"/>
    <property type="project" value="InterPro"/>
</dbReference>
<evidence type="ECO:0000256" key="2">
    <source>
        <dbReference type="SAM" id="MobiDB-lite"/>
    </source>
</evidence>
<evidence type="ECO:0000313" key="4">
    <source>
        <dbReference type="Proteomes" id="UP000230750"/>
    </source>
</evidence>
<feature type="region of interest" description="Disordered" evidence="2">
    <location>
        <begin position="262"/>
        <end position="336"/>
    </location>
</feature>